<proteinExistence type="predicted"/>
<dbReference type="PANTHER" id="PTHR43537:SF24">
    <property type="entry name" value="GLUCONATE OPERON TRANSCRIPTIONAL REPRESSOR"/>
    <property type="match status" value="1"/>
</dbReference>
<gene>
    <name evidence="5" type="ORF">FC21_GL001110</name>
</gene>
<dbReference type="SUPFAM" id="SSF48008">
    <property type="entry name" value="GntR ligand-binding domain-like"/>
    <property type="match status" value="1"/>
</dbReference>
<comment type="caution">
    <text evidence="5">The sequence shown here is derived from an EMBL/GenBank/DDBJ whole genome shotgun (WGS) entry which is preliminary data.</text>
</comment>
<dbReference type="Gene3D" id="1.10.10.10">
    <property type="entry name" value="Winged helix-like DNA-binding domain superfamily/Winged helix DNA-binding domain"/>
    <property type="match status" value="1"/>
</dbReference>
<keyword evidence="6" id="KW-1185">Reference proteome</keyword>
<keyword evidence="2" id="KW-0238">DNA-binding</keyword>
<dbReference type="RefSeq" id="WP_054652232.1">
    <property type="nucleotide sequence ID" value="NZ_AZGC01000026.1"/>
</dbReference>
<evidence type="ECO:0000256" key="3">
    <source>
        <dbReference type="ARBA" id="ARBA00023163"/>
    </source>
</evidence>
<dbReference type="InterPro" id="IPR000524">
    <property type="entry name" value="Tscrpt_reg_HTH_GntR"/>
</dbReference>
<dbReference type="Pfam" id="PF00392">
    <property type="entry name" value="GntR"/>
    <property type="match status" value="1"/>
</dbReference>
<dbReference type="InterPro" id="IPR008920">
    <property type="entry name" value="TF_FadR/GntR_C"/>
</dbReference>
<evidence type="ECO:0000256" key="1">
    <source>
        <dbReference type="ARBA" id="ARBA00023015"/>
    </source>
</evidence>
<keyword evidence="1" id="KW-0805">Transcription regulation</keyword>
<dbReference type="PRINTS" id="PR00035">
    <property type="entry name" value="HTHGNTR"/>
</dbReference>
<accession>A0A0R1UPI5</accession>
<dbReference type="Proteomes" id="UP000051084">
    <property type="component" value="Unassembled WGS sequence"/>
</dbReference>
<dbReference type="PATRIC" id="fig|1423742.4.peg.1152"/>
<dbReference type="InterPro" id="IPR036390">
    <property type="entry name" value="WH_DNA-bd_sf"/>
</dbReference>
<evidence type="ECO:0000313" key="5">
    <source>
        <dbReference type="EMBL" id="KRL95063.1"/>
    </source>
</evidence>
<dbReference type="InterPro" id="IPR036388">
    <property type="entry name" value="WH-like_DNA-bd_sf"/>
</dbReference>
<evidence type="ECO:0000256" key="2">
    <source>
        <dbReference type="ARBA" id="ARBA00023125"/>
    </source>
</evidence>
<dbReference type="OrthoDB" id="574518at2"/>
<dbReference type="SMART" id="SM00345">
    <property type="entry name" value="HTH_GNTR"/>
    <property type="match status" value="1"/>
</dbReference>
<dbReference type="SMART" id="SM00895">
    <property type="entry name" value="FCD"/>
    <property type="match status" value="1"/>
</dbReference>
<dbReference type="AlphaFoldDB" id="A0A0R1UPI5"/>
<dbReference type="PANTHER" id="PTHR43537">
    <property type="entry name" value="TRANSCRIPTIONAL REGULATOR, GNTR FAMILY"/>
    <property type="match status" value="1"/>
</dbReference>
<reference evidence="5 6" key="1">
    <citation type="journal article" date="2015" name="Genome Announc.">
        <title>Expanding the biotechnology potential of lactobacilli through comparative genomics of 213 strains and associated genera.</title>
        <authorList>
            <person name="Sun Z."/>
            <person name="Harris H.M."/>
            <person name="McCann A."/>
            <person name="Guo C."/>
            <person name="Argimon S."/>
            <person name="Zhang W."/>
            <person name="Yang X."/>
            <person name="Jeffery I.B."/>
            <person name="Cooney J.C."/>
            <person name="Kagawa T.F."/>
            <person name="Liu W."/>
            <person name="Song Y."/>
            <person name="Salvetti E."/>
            <person name="Wrobel A."/>
            <person name="Rasinkangas P."/>
            <person name="Parkhill J."/>
            <person name="Rea M.C."/>
            <person name="O'Sullivan O."/>
            <person name="Ritari J."/>
            <person name="Douillard F.P."/>
            <person name="Paul Ross R."/>
            <person name="Yang R."/>
            <person name="Briner A.E."/>
            <person name="Felis G.E."/>
            <person name="de Vos W.M."/>
            <person name="Barrangou R."/>
            <person name="Klaenhammer T.R."/>
            <person name="Caufield P.W."/>
            <person name="Cui Y."/>
            <person name="Zhang H."/>
            <person name="O'Toole P.W."/>
        </authorList>
    </citation>
    <scope>NUCLEOTIDE SEQUENCE [LARGE SCALE GENOMIC DNA]</scope>
    <source>
        <strain evidence="5 6">DSM 18793</strain>
    </source>
</reference>
<dbReference type="Pfam" id="PF07729">
    <property type="entry name" value="FCD"/>
    <property type="match status" value="1"/>
</dbReference>
<dbReference type="Gene3D" id="1.20.120.530">
    <property type="entry name" value="GntR ligand-binding domain-like"/>
    <property type="match status" value="1"/>
</dbReference>
<organism evidence="5 6">
    <name type="scientific">Limosilactobacillus equigenerosi DSM 18793 = JCM 14505</name>
    <dbReference type="NCBI Taxonomy" id="1423742"/>
    <lineage>
        <taxon>Bacteria</taxon>
        <taxon>Bacillati</taxon>
        <taxon>Bacillota</taxon>
        <taxon>Bacilli</taxon>
        <taxon>Lactobacillales</taxon>
        <taxon>Lactobacillaceae</taxon>
        <taxon>Limosilactobacillus</taxon>
    </lineage>
</organism>
<protein>
    <submittedName>
        <fullName evidence="5">Transcriptional regulator</fullName>
    </submittedName>
</protein>
<evidence type="ECO:0000259" key="4">
    <source>
        <dbReference type="PROSITE" id="PS50949"/>
    </source>
</evidence>
<dbReference type="EMBL" id="AZGC01000026">
    <property type="protein sequence ID" value="KRL95063.1"/>
    <property type="molecule type" value="Genomic_DNA"/>
</dbReference>
<keyword evidence="3" id="KW-0804">Transcription</keyword>
<dbReference type="SUPFAM" id="SSF46785">
    <property type="entry name" value="Winged helix' DNA-binding domain"/>
    <property type="match status" value="1"/>
</dbReference>
<dbReference type="InterPro" id="IPR011711">
    <property type="entry name" value="GntR_C"/>
</dbReference>
<evidence type="ECO:0000313" key="6">
    <source>
        <dbReference type="Proteomes" id="UP000051084"/>
    </source>
</evidence>
<dbReference type="STRING" id="417373.GCA_001570685_00137"/>
<sequence length="208" mass="24151">MTLKDDAYRYIKQEIILNHFHPQQVISENQIADDLSMSRTPVREALKQLGADGLVILHGRENIVAPITDEMIDEVRELRTLLEKYALTKTISLIPAVKLDELAAEFKQAAKVESWEEYLAVDTKFHTLITHLKGHERLQQFLKILQGQTDRIQRLSAYDATRMENSLQEHLRLIDLIKAHDLTQAEIELESHLHHVYHTAHQALNYFE</sequence>
<dbReference type="GO" id="GO:0003700">
    <property type="term" value="F:DNA-binding transcription factor activity"/>
    <property type="evidence" value="ECO:0007669"/>
    <property type="project" value="InterPro"/>
</dbReference>
<feature type="domain" description="HTH gntR-type" evidence="4">
    <location>
        <begin position="1"/>
        <end position="67"/>
    </location>
</feature>
<name>A0A0R1UPI5_9LACO</name>
<dbReference type="PROSITE" id="PS50949">
    <property type="entry name" value="HTH_GNTR"/>
    <property type="match status" value="1"/>
</dbReference>
<dbReference type="GO" id="GO:0003677">
    <property type="term" value="F:DNA binding"/>
    <property type="evidence" value="ECO:0007669"/>
    <property type="project" value="UniProtKB-KW"/>
</dbReference>